<protein>
    <submittedName>
        <fullName evidence="1">Uncharacterized protein</fullName>
    </submittedName>
</protein>
<dbReference type="AlphaFoldDB" id="A0A4V1ADQ4"/>
<reference evidence="2" key="1">
    <citation type="submission" date="2019-03" db="EMBL/GenBank/DDBJ databases">
        <title>Snf2 controls pulcherriminic acid biosynthesis and connects pigmentation and antifungal activity of the yeast Metschnikowia pulcherrima.</title>
        <authorList>
            <person name="Gore-Lloyd D."/>
            <person name="Sumann I."/>
            <person name="Brachmann A.O."/>
            <person name="Schneeberger K."/>
            <person name="Ortiz-Merino R.A."/>
            <person name="Moreno-Beltran M."/>
            <person name="Schlaefli M."/>
            <person name="Kirner P."/>
            <person name="Santos Kron A."/>
            <person name="Wolfe K.H."/>
            <person name="Piel J."/>
            <person name="Ahrens C.H."/>
            <person name="Henk D."/>
            <person name="Freimoser F.M."/>
        </authorList>
    </citation>
    <scope>NUCLEOTIDE SEQUENCE [LARGE SCALE GENOMIC DNA]</scope>
    <source>
        <strain evidence="2">APC 1.2</strain>
    </source>
</reference>
<evidence type="ECO:0000313" key="2">
    <source>
        <dbReference type="Proteomes" id="UP000292447"/>
    </source>
</evidence>
<dbReference type="EMBL" id="CP034456">
    <property type="protein sequence ID" value="QBM86523.1"/>
    <property type="molecule type" value="Genomic_DNA"/>
</dbReference>
<proteinExistence type="predicted"/>
<dbReference type="Proteomes" id="UP000292447">
    <property type="component" value="Chromosome I"/>
</dbReference>
<evidence type="ECO:0000313" key="1">
    <source>
        <dbReference type="EMBL" id="QBM86523.1"/>
    </source>
</evidence>
<accession>A0A4V1ADQ4</accession>
<sequence>MRCVRWGVDLARGKSNLVLGSELLGSVHHVGQRGLGLLPASGLQTTVRVDPELVGWVNLQDLGDSRDKLLLGRNSWRVNVEQAQANVVRVVRELSDVVGVVLLGELNGHNVGVQSLDVVRVQVGVAEVRVDLRGVLDTGGGDSEGLSSPVQVVGSLLASSQRQALSDGRLVHLDHGDTGSLQVLNLVSQGQAQLQGLHLLRNVVSWERPSETGHRTGQHTLDRQLGQGLRVNGLLHGHGLRSGHVTNNDRWSHVSGAVRLHPAVGGEHVTVQLLTKVLHHVVSLWLTVHQDVQANFLLESDHSLDLLLDELLVLLLGDRALGELVSVDSDILGLRERTNGGGWEQRQVVFLLLLSQSVGKWHLSGGQRLVDCGQSLLHLRVGGDGGLLSGLDRLGVGGVNLLHVLARYVLGNGDHGVQLLRGKLEPVGDDRVQLGLVSQVHRSVQQRRGGGNDDSVLAQLGNGLVHKGRRLGVVGLPDVSAVHNTDREGLVVANNGQHVVELSRGSGEVEVEALNWQALESSQVGSHVTKVGGQGDLWQALAHQLLEGGLVQVLHRLWQVQHQDRLVNLHGLGASLVKLSEQRLVDRQELVQQRDRVQVQRVLVGLTQVQVRDWAEHDWSGLNTQLLGLQELLDGLQAGTVVQLELGGVGESGSDVVVVRVEPLDHLQGGHIHRGLGLGGLSLQTSTHGKQHVDWLQAKLGVSVWDHVEQKRQVQHLVVEGEIVRGDHVDASIFLQLPVVGSDLLTLGQQLLDRHLLGPVGLGHLLQLSLSTNTGKT</sequence>
<gene>
    <name evidence="1" type="ORF">METSCH_A11680</name>
</gene>
<name>A0A4V1ADQ4_9ASCO</name>
<keyword evidence="2" id="KW-1185">Reference proteome</keyword>
<organism evidence="1 2">
    <name type="scientific">Metschnikowia aff. pulcherrima</name>
    <dbReference type="NCBI Taxonomy" id="2163413"/>
    <lineage>
        <taxon>Eukaryota</taxon>
        <taxon>Fungi</taxon>
        <taxon>Dikarya</taxon>
        <taxon>Ascomycota</taxon>
        <taxon>Saccharomycotina</taxon>
        <taxon>Pichiomycetes</taxon>
        <taxon>Metschnikowiaceae</taxon>
        <taxon>Metschnikowia</taxon>
    </lineage>
</organism>